<keyword evidence="2" id="KW-0472">Membrane</keyword>
<protein>
    <submittedName>
        <fullName evidence="4">SLATT domain-containing protein</fullName>
    </submittedName>
</protein>
<feature type="transmembrane region" description="Helical" evidence="2">
    <location>
        <begin position="163"/>
        <end position="182"/>
    </location>
</feature>
<feature type="region of interest" description="Disordered" evidence="1">
    <location>
        <begin position="1"/>
        <end position="27"/>
    </location>
</feature>
<evidence type="ECO:0000256" key="2">
    <source>
        <dbReference type="SAM" id="Phobius"/>
    </source>
</evidence>
<dbReference type="EMBL" id="JALAPQ010000004">
    <property type="protein sequence ID" value="MCY8456073.1"/>
    <property type="molecule type" value="Genomic_DNA"/>
</dbReference>
<organism evidence="4 5">
    <name type="scientific">Bacillus spizizenii</name>
    <name type="common">Bacillus subtilis subsp. spizizenii</name>
    <dbReference type="NCBI Taxonomy" id="96241"/>
    <lineage>
        <taxon>Bacteria</taxon>
        <taxon>Bacillati</taxon>
        <taxon>Bacillota</taxon>
        <taxon>Bacilli</taxon>
        <taxon>Bacillales</taxon>
        <taxon>Bacillaceae</taxon>
        <taxon>Bacillus</taxon>
    </lineage>
</organism>
<keyword evidence="2" id="KW-0812">Transmembrane</keyword>
<comment type="caution">
    <text evidence="4">The sequence shown here is derived from an EMBL/GenBank/DDBJ whole genome shotgun (WGS) entry which is preliminary data.</text>
</comment>
<dbReference type="Proteomes" id="UP001078573">
    <property type="component" value="Unassembled WGS sequence"/>
</dbReference>
<dbReference type="InterPro" id="IPR041115">
    <property type="entry name" value="SLATT_5"/>
</dbReference>
<sequence length="258" mass="29700">MVQATETRKKNSETSDAGIGEEPKMVFDETTQPHIEKNTVEEKSIGSIDSVLLNEVRRLFQNKSNSENQDSKVLNEVKKLLIELTTEESSDKEKGLLAEITYFKDHRVWVTKKTRMESEARMNNNNIFSLFVVNFYTLIVLSLSILGLVIIDKGIIDRISVLTVISSVALFGISLFVSLYGYKEKAISYKQCYLDLTRIESQCQDLILQGLGYENRLTKFNEIKKEYNHILEKTDNHSFADRLVYLRNNKKLNSLEIK</sequence>
<keyword evidence="2" id="KW-1133">Transmembrane helix</keyword>
<feature type="transmembrane region" description="Helical" evidence="2">
    <location>
        <begin position="127"/>
        <end position="151"/>
    </location>
</feature>
<proteinExistence type="predicted"/>
<evidence type="ECO:0000313" key="5">
    <source>
        <dbReference type="Proteomes" id="UP001078573"/>
    </source>
</evidence>
<reference evidence="4" key="1">
    <citation type="submission" date="2022-02" db="EMBL/GenBank/DDBJ databases">
        <title>Crop Bioprotection Bacillus Genome Sequencing.</title>
        <authorList>
            <person name="Dunlap C."/>
        </authorList>
    </citation>
    <scope>NUCLEOTIDE SEQUENCE</scope>
    <source>
        <strain evidence="4">WR1O2A-53</strain>
    </source>
</reference>
<dbReference type="AlphaFoldDB" id="A0A9Q4HGG6"/>
<gene>
    <name evidence="4" type="ORF">MOC89_04080</name>
</gene>
<accession>A0A9Q4HGG6</accession>
<evidence type="ECO:0000259" key="3">
    <source>
        <dbReference type="Pfam" id="PF18160"/>
    </source>
</evidence>
<evidence type="ECO:0000256" key="1">
    <source>
        <dbReference type="SAM" id="MobiDB-lite"/>
    </source>
</evidence>
<dbReference type="NCBIfam" id="NF033631">
    <property type="entry name" value="SLATT_5"/>
    <property type="match status" value="1"/>
</dbReference>
<name>A0A9Q4HGG6_BACSC</name>
<feature type="domain" description="SMODS and SLOG-associating 2TM effector" evidence="3">
    <location>
        <begin position="105"/>
        <end position="248"/>
    </location>
</feature>
<evidence type="ECO:0000313" key="4">
    <source>
        <dbReference type="EMBL" id="MCY8456073.1"/>
    </source>
</evidence>
<dbReference type="Pfam" id="PF18160">
    <property type="entry name" value="SLATT_5"/>
    <property type="match status" value="1"/>
</dbReference>
<feature type="compositionally biased region" description="Basic and acidic residues" evidence="1">
    <location>
        <begin position="1"/>
        <end position="13"/>
    </location>
</feature>